<name>A0AAU8JBU5_9CYAN</name>
<proteinExistence type="predicted"/>
<protein>
    <submittedName>
        <fullName evidence="2">Type IV toxin-antitoxin system AbiEi family antitoxin domain-containing protein</fullName>
    </submittedName>
</protein>
<organism evidence="2">
    <name type="scientific">Planktothricoides raciborskii GIHE-MW2</name>
    <dbReference type="NCBI Taxonomy" id="2792601"/>
    <lineage>
        <taxon>Bacteria</taxon>
        <taxon>Bacillati</taxon>
        <taxon>Cyanobacteriota</taxon>
        <taxon>Cyanophyceae</taxon>
        <taxon>Oscillatoriophycideae</taxon>
        <taxon>Oscillatoriales</taxon>
        <taxon>Oscillatoriaceae</taxon>
        <taxon>Planktothricoides</taxon>
    </lineage>
</organism>
<dbReference type="InterPro" id="IPR025159">
    <property type="entry name" value="AbiEi_N"/>
</dbReference>
<dbReference type="AlphaFoldDB" id="A0AAU8JBU5"/>
<dbReference type="EMBL" id="CP159837">
    <property type="protein sequence ID" value="XCM36181.1"/>
    <property type="molecule type" value="Genomic_DNA"/>
</dbReference>
<dbReference type="Pfam" id="PF13338">
    <property type="entry name" value="AbiEi_4"/>
    <property type="match status" value="1"/>
</dbReference>
<accession>A0AAU8JBU5</accession>
<gene>
    <name evidence="2" type="ORF">ABWT76_004920</name>
</gene>
<evidence type="ECO:0000259" key="1">
    <source>
        <dbReference type="Pfam" id="PF13338"/>
    </source>
</evidence>
<dbReference type="RefSeq" id="WP_231636504.1">
    <property type="nucleotide sequence ID" value="NZ_CP159837.1"/>
</dbReference>
<reference evidence="2" key="1">
    <citation type="submission" date="2024-07" db="EMBL/GenBank/DDBJ databases">
        <authorList>
            <person name="Kim Y.J."/>
            <person name="Jeong J.Y."/>
        </authorList>
    </citation>
    <scope>NUCLEOTIDE SEQUENCE</scope>
    <source>
        <strain evidence="2">GIHE-MW2</strain>
    </source>
</reference>
<sequence length="204" mass="23267">MANNMTNPSSRQAIELVRDAGIMRSRDLRKHGIHPESLRRLEQQGMLVRSARGVYTLPENDLTENQSEVEACARVSHGIVCLLSALRFHGLTTQAPFEVWMAIANKARPPKDDILPLRIVYMSGKALTEGIEEHYCAGLPVRVYGVAKTVVDCFKYRHKIGIDVALEALRESWFTHRCTMNELWHYAQICRVTRVIYPYLESLT</sequence>
<evidence type="ECO:0000313" key="2">
    <source>
        <dbReference type="EMBL" id="XCM36181.1"/>
    </source>
</evidence>
<feature type="domain" description="AbiEi antitoxin N-terminal" evidence="1">
    <location>
        <begin position="12"/>
        <end position="58"/>
    </location>
</feature>